<evidence type="ECO:0000256" key="2">
    <source>
        <dbReference type="ARBA" id="ARBA00022898"/>
    </source>
</evidence>
<accession>A0AA35WLZ4</accession>
<keyword evidence="2" id="KW-0663">Pyridoxal phosphate</keyword>
<dbReference type="Proteomes" id="UP001174909">
    <property type="component" value="Unassembled WGS sequence"/>
</dbReference>
<comment type="cofactor">
    <cofactor evidence="1">
        <name>pyridoxal 5'-phosphate</name>
        <dbReference type="ChEBI" id="CHEBI:597326"/>
    </cofactor>
</comment>
<name>A0AA35WLZ4_GEOBA</name>
<dbReference type="InterPro" id="IPR036052">
    <property type="entry name" value="TrpB-like_PALP_sf"/>
</dbReference>
<dbReference type="EMBL" id="CASHTH010002209">
    <property type="protein sequence ID" value="CAI8026363.1"/>
    <property type="molecule type" value="Genomic_DNA"/>
</dbReference>
<dbReference type="Gene3D" id="3.40.50.1100">
    <property type="match status" value="2"/>
</dbReference>
<keyword evidence="3" id="KW-0456">Lyase</keyword>
<dbReference type="GO" id="GO:0009097">
    <property type="term" value="P:isoleucine biosynthetic process"/>
    <property type="evidence" value="ECO:0007669"/>
    <property type="project" value="TreeGrafter"/>
</dbReference>
<evidence type="ECO:0000259" key="6">
    <source>
        <dbReference type="Pfam" id="PF00291"/>
    </source>
</evidence>
<reference evidence="7" key="1">
    <citation type="submission" date="2023-03" db="EMBL/GenBank/DDBJ databases">
        <authorList>
            <person name="Steffen K."/>
            <person name="Cardenas P."/>
        </authorList>
    </citation>
    <scope>NUCLEOTIDE SEQUENCE</scope>
</reference>
<feature type="domain" description="Tryptophan synthase beta chain-like PALP" evidence="6">
    <location>
        <begin position="74"/>
        <end position="379"/>
    </location>
</feature>
<organism evidence="7 8">
    <name type="scientific">Geodia barretti</name>
    <name type="common">Barrett's horny sponge</name>
    <dbReference type="NCBI Taxonomy" id="519541"/>
    <lineage>
        <taxon>Eukaryota</taxon>
        <taxon>Metazoa</taxon>
        <taxon>Porifera</taxon>
        <taxon>Demospongiae</taxon>
        <taxon>Heteroscleromorpha</taxon>
        <taxon>Tetractinellida</taxon>
        <taxon>Astrophorina</taxon>
        <taxon>Geodiidae</taxon>
        <taxon>Geodia</taxon>
    </lineage>
</organism>
<evidence type="ECO:0000313" key="7">
    <source>
        <dbReference type="EMBL" id="CAI8026363.1"/>
    </source>
</evidence>
<evidence type="ECO:0000256" key="1">
    <source>
        <dbReference type="ARBA" id="ARBA00001933"/>
    </source>
</evidence>
<evidence type="ECO:0000256" key="4">
    <source>
        <dbReference type="ARBA" id="ARBA00041766"/>
    </source>
</evidence>
<keyword evidence="8" id="KW-1185">Reference proteome</keyword>
<dbReference type="Pfam" id="PF00291">
    <property type="entry name" value="PALP"/>
    <property type="match status" value="1"/>
</dbReference>
<evidence type="ECO:0000256" key="5">
    <source>
        <dbReference type="ARBA" id="ARBA00042605"/>
    </source>
</evidence>
<gene>
    <name evidence="7" type="ORF">GBAR_LOCUS15138</name>
</gene>
<protein>
    <recommendedName>
        <fullName evidence="4">L-serine deaminase</fullName>
    </recommendedName>
    <alternativeName>
        <fullName evidence="5">L-threonine dehydratase</fullName>
    </alternativeName>
</protein>
<evidence type="ECO:0000256" key="3">
    <source>
        <dbReference type="ARBA" id="ARBA00023239"/>
    </source>
</evidence>
<dbReference type="GO" id="GO:0003941">
    <property type="term" value="F:L-serine ammonia-lyase activity"/>
    <property type="evidence" value="ECO:0007669"/>
    <property type="project" value="TreeGrafter"/>
</dbReference>
<dbReference type="GO" id="GO:0006565">
    <property type="term" value="P:L-serine catabolic process"/>
    <property type="evidence" value="ECO:0007669"/>
    <property type="project" value="TreeGrafter"/>
</dbReference>
<sequence>MFSYIDHLECTQCGNTYPHDQISKISDCCGKVLFARYDLPRLRREGNRDVFASRDSNMWRFSELMPVTEHDHVVTLGEGGTPLLAATNLQKKLGLKSLYIKEEGLNPTGTFKARGISAAVSKAAELGITGFTMPSAGNAAGAAAAYCARAARPVKVFMPQDAPPANKKESVMAGSELNLVDGLISDAGRIAVAVAEEQDLFDLSTLKEPYRAEGKKTMGLEIAMQLGWKMPDAIIYPTGGGTGIIGMYKGFQELLELGWIEGTPPKFIAVQPTGCQPIVKAFNDGADTAEPWANATTVADGLRVPGPFADYLILKAIRETGGTALAIEDQDMVDAMYEIATEEGIIACPEGAATLVGLKKLLEQGFLGADETIVLLNTGSGYKYLDLIRTVMPSSMQT</sequence>
<dbReference type="PANTHER" id="PTHR48078">
    <property type="entry name" value="THREONINE DEHYDRATASE, MITOCHONDRIAL-RELATED"/>
    <property type="match status" value="1"/>
</dbReference>
<evidence type="ECO:0000313" key="8">
    <source>
        <dbReference type="Proteomes" id="UP001174909"/>
    </source>
</evidence>
<dbReference type="PANTHER" id="PTHR48078:SF6">
    <property type="entry name" value="L-THREONINE DEHYDRATASE CATABOLIC TDCB"/>
    <property type="match status" value="1"/>
</dbReference>
<dbReference type="AlphaFoldDB" id="A0AA35WLZ4"/>
<dbReference type="InterPro" id="IPR050147">
    <property type="entry name" value="Ser/Thr_Dehydratase"/>
</dbReference>
<dbReference type="CDD" id="cd01563">
    <property type="entry name" value="Thr-synth_1"/>
    <property type="match status" value="1"/>
</dbReference>
<dbReference type="InterPro" id="IPR001926">
    <property type="entry name" value="TrpB-like_PALP"/>
</dbReference>
<comment type="caution">
    <text evidence="7">The sequence shown here is derived from an EMBL/GenBank/DDBJ whole genome shotgun (WGS) entry which is preliminary data.</text>
</comment>
<dbReference type="GO" id="GO:0004794">
    <property type="term" value="F:threonine deaminase activity"/>
    <property type="evidence" value="ECO:0007669"/>
    <property type="project" value="TreeGrafter"/>
</dbReference>
<proteinExistence type="predicted"/>
<dbReference type="SUPFAM" id="SSF53686">
    <property type="entry name" value="Tryptophan synthase beta subunit-like PLP-dependent enzymes"/>
    <property type="match status" value="1"/>
</dbReference>
<dbReference type="NCBIfam" id="NF006050">
    <property type="entry name" value="PRK08197.1"/>
    <property type="match status" value="1"/>
</dbReference>
<dbReference type="GO" id="GO:0006567">
    <property type="term" value="P:L-threonine catabolic process"/>
    <property type="evidence" value="ECO:0007669"/>
    <property type="project" value="TreeGrafter"/>
</dbReference>